<dbReference type="SUPFAM" id="SSF101898">
    <property type="entry name" value="NHL repeat"/>
    <property type="match status" value="1"/>
</dbReference>
<dbReference type="EMBL" id="WHWC01000017">
    <property type="protein sequence ID" value="KAG8366177.1"/>
    <property type="molecule type" value="Genomic_DNA"/>
</dbReference>
<feature type="region of interest" description="Disordered" evidence="3">
    <location>
        <begin position="224"/>
        <end position="271"/>
    </location>
</feature>
<dbReference type="Pfam" id="PF01436">
    <property type="entry name" value="NHL"/>
    <property type="match status" value="1"/>
</dbReference>
<reference evidence="5" key="1">
    <citation type="submission" date="2019-10" db="EMBL/GenBank/DDBJ databases">
        <authorList>
            <person name="Zhang R."/>
            <person name="Pan Y."/>
            <person name="Wang J."/>
            <person name="Ma R."/>
            <person name="Yu S."/>
        </authorList>
    </citation>
    <scope>NUCLEOTIDE SEQUENCE</scope>
    <source>
        <strain evidence="5">LA-IB0</strain>
        <tissue evidence="5">Leaf</tissue>
    </source>
</reference>
<proteinExistence type="predicted"/>
<evidence type="ECO:0000256" key="4">
    <source>
        <dbReference type="SAM" id="SignalP"/>
    </source>
</evidence>
<feature type="chain" id="PRO_5043876912" description="NHL repeat-containing protein" evidence="4">
    <location>
        <begin position="23"/>
        <end position="353"/>
    </location>
</feature>
<dbReference type="PANTHER" id="PTHR13833">
    <property type="match status" value="1"/>
</dbReference>
<keyword evidence="6" id="KW-1185">Reference proteome</keyword>
<evidence type="ECO:0000313" key="6">
    <source>
        <dbReference type="Proteomes" id="UP000826271"/>
    </source>
</evidence>
<dbReference type="Proteomes" id="UP000826271">
    <property type="component" value="Unassembled WGS sequence"/>
</dbReference>
<protein>
    <recommendedName>
        <fullName evidence="7">NHL repeat-containing protein</fullName>
    </recommendedName>
</protein>
<dbReference type="AlphaFoldDB" id="A0AAV6WCJ3"/>
<name>A0AAV6WCJ3_9LAMI</name>
<accession>A0AAV6WCJ3</accession>
<keyword evidence="1" id="KW-0677">Repeat</keyword>
<dbReference type="Gene3D" id="2.120.10.30">
    <property type="entry name" value="TolB, C-terminal domain"/>
    <property type="match status" value="1"/>
</dbReference>
<dbReference type="PANTHER" id="PTHR13833:SF71">
    <property type="entry name" value="NHL DOMAIN-CONTAINING PROTEIN"/>
    <property type="match status" value="1"/>
</dbReference>
<organism evidence="5 6">
    <name type="scientific">Buddleja alternifolia</name>
    <dbReference type="NCBI Taxonomy" id="168488"/>
    <lineage>
        <taxon>Eukaryota</taxon>
        <taxon>Viridiplantae</taxon>
        <taxon>Streptophyta</taxon>
        <taxon>Embryophyta</taxon>
        <taxon>Tracheophyta</taxon>
        <taxon>Spermatophyta</taxon>
        <taxon>Magnoliopsida</taxon>
        <taxon>eudicotyledons</taxon>
        <taxon>Gunneridae</taxon>
        <taxon>Pentapetalae</taxon>
        <taxon>asterids</taxon>
        <taxon>lamiids</taxon>
        <taxon>Lamiales</taxon>
        <taxon>Scrophulariaceae</taxon>
        <taxon>Buddlejeae</taxon>
        <taxon>Buddleja</taxon>
    </lineage>
</organism>
<evidence type="ECO:0000313" key="5">
    <source>
        <dbReference type="EMBL" id="KAG8366177.1"/>
    </source>
</evidence>
<dbReference type="InterPro" id="IPR011042">
    <property type="entry name" value="6-blade_b-propeller_TolB-like"/>
</dbReference>
<evidence type="ECO:0008006" key="7">
    <source>
        <dbReference type="Google" id="ProtNLM"/>
    </source>
</evidence>
<evidence type="ECO:0000256" key="1">
    <source>
        <dbReference type="ARBA" id="ARBA00022737"/>
    </source>
</evidence>
<sequence>MASPFFSPPLFIIFFLFHLTLAQAVLGAGGGLIFEDGYTVNTVLDGDKSNVIVNPHAIIHQSPPSDLFILLDSSASTFYTVSLPTASNNTVIQRLAGNGEPTYIDGDLGSATFNKPRSFAVDYKGNVYVADHRNHAIRKITKSGVTTIAGGFSQKAGRTDGPARDASFSNDFELTFIPERCALMISDHGNRLVRQINLKAEDCTKHSASGRLQATSSHLDMDTLANESGETNGDALLRRQKQSRTTPVKSVSLLDLDDSSSSSSNTSNMVISPTVDNQLKDLLTFDGGLMLPVNVNEVVEQKKERESSYVISSGDGRNIDGMILANLVNFEEEASRVYSEGSVEYGSGLIKRR</sequence>
<evidence type="ECO:0000256" key="2">
    <source>
        <dbReference type="PROSITE-ProRule" id="PRU00504"/>
    </source>
</evidence>
<comment type="caution">
    <text evidence="5">The sequence shown here is derived from an EMBL/GenBank/DDBJ whole genome shotgun (WGS) entry which is preliminary data.</text>
</comment>
<gene>
    <name evidence="5" type="ORF">BUALT_Bualt17G0049500</name>
</gene>
<feature type="repeat" description="NHL" evidence="2">
    <location>
        <begin position="109"/>
        <end position="143"/>
    </location>
</feature>
<keyword evidence="4" id="KW-0732">Signal</keyword>
<dbReference type="InterPro" id="IPR001258">
    <property type="entry name" value="NHL_repeat"/>
</dbReference>
<feature type="signal peptide" evidence="4">
    <location>
        <begin position="1"/>
        <end position="22"/>
    </location>
</feature>
<dbReference type="PROSITE" id="PS51125">
    <property type="entry name" value="NHL"/>
    <property type="match status" value="1"/>
</dbReference>
<evidence type="ECO:0000256" key="3">
    <source>
        <dbReference type="SAM" id="MobiDB-lite"/>
    </source>
</evidence>